<dbReference type="EMBL" id="VSSQ01072210">
    <property type="protein sequence ID" value="MPN23643.1"/>
    <property type="molecule type" value="Genomic_DNA"/>
</dbReference>
<dbReference type="SUPFAM" id="SSF54593">
    <property type="entry name" value="Glyoxalase/Bleomycin resistance protein/Dihydroxybiphenyl dioxygenase"/>
    <property type="match status" value="1"/>
</dbReference>
<sequence length="130" mass="14754">MSEIKNDKELSIRMFSVVIDCENANVLADFYANLLGWDKHNDDPEWISVGKAGIIPFLIFQEDHDYKPPVWPDNPNDQQKSIHLDFAVSDVKRAIQHAIHCGATVASVQFSDDWTVMIDPAGHPFCLCQR</sequence>
<dbReference type="PANTHER" id="PTHR35908:SF1">
    <property type="entry name" value="CONSERVED PROTEIN"/>
    <property type="match status" value="1"/>
</dbReference>
<dbReference type="Gene3D" id="3.10.180.10">
    <property type="entry name" value="2,3-Dihydroxybiphenyl 1,2-Dioxygenase, domain 1"/>
    <property type="match status" value="1"/>
</dbReference>
<name>A0A645GIU5_9ZZZZ</name>
<dbReference type="AlphaFoldDB" id="A0A645GIU5"/>
<protein>
    <recommendedName>
        <fullName evidence="1">Glyoxalase-like domain-containing protein</fullName>
    </recommendedName>
</protein>
<gene>
    <name evidence="2" type="ORF">SDC9_171036</name>
</gene>
<dbReference type="InterPro" id="IPR041581">
    <property type="entry name" value="Glyoxalase_6"/>
</dbReference>
<evidence type="ECO:0000259" key="1">
    <source>
        <dbReference type="Pfam" id="PF18029"/>
    </source>
</evidence>
<dbReference type="InterPro" id="IPR029068">
    <property type="entry name" value="Glyas_Bleomycin-R_OHBP_Dase"/>
</dbReference>
<organism evidence="2">
    <name type="scientific">bioreactor metagenome</name>
    <dbReference type="NCBI Taxonomy" id="1076179"/>
    <lineage>
        <taxon>unclassified sequences</taxon>
        <taxon>metagenomes</taxon>
        <taxon>ecological metagenomes</taxon>
    </lineage>
</organism>
<proteinExistence type="predicted"/>
<comment type="caution">
    <text evidence="2">The sequence shown here is derived from an EMBL/GenBank/DDBJ whole genome shotgun (WGS) entry which is preliminary data.</text>
</comment>
<dbReference type="PANTHER" id="PTHR35908">
    <property type="entry name" value="HYPOTHETICAL FUSION PROTEIN"/>
    <property type="match status" value="1"/>
</dbReference>
<feature type="domain" description="Glyoxalase-like" evidence="1">
    <location>
        <begin position="16"/>
        <end position="128"/>
    </location>
</feature>
<accession>A0A645GIU5</accession>
<dbReference type="Pfam" id="PF18029">
    <property type="entry name" value="Glyoxalase_6"/>
    <property type="match status" value="1"/>
</dbReference>
<evidence type="ECO:0000313" key="2">
    <source>
        <dbReference type="EMBL" id="MPN23643.1"/>
    </source>
</evidence>
<reference evidence="2" key="1">
    <citation type="submission" date="2019-08" db="EMBL/GenBank/DDBJ databases">
        <authorList>
            <person name="Kucharzyk K."/>
            <person name="Murdoch R.W."/>
            <person name="Higgins S."/>
            <person name="Loffler F."/>
        </authorList>
    </citation>
    <scope>NUCLEOTIDE SEQUENCE</scope>
</reference>